<accession>A0ABW2CQM0</accession>
<keyword evidence="4" id="KW-1185">Reference proteome</keyword>
<dbReference type="Pfam" id="PF00144">
    <property type="entry name" value="Beta-lactamase"/>
    <property type="match status" value="1"/>
</dbReference>
<evidence type="ECO:0000313" key="3">
    <source>
        <dbReference type="EMBL" id="MFC6883185.1"/>
    </source>
</evidence>
<dbReference type="InterPro" id="IPR012338">
    <property type="entry name" value="Beta-lactam/transpept-like"/>
</dbReference>
<dbReference type="PANTHER" id="PTHR46825:SF7">
    <property type="entry name" value="D-ALANYL-D-ALANINE CARBOXYPEPTIDASE"/>
    <property type="match status" value="1"/>
</dbReference>
<dbReference type="InterPro" id="IPR001466">
    <property type="entry name" value="Beta-lactam-related"/>
</dbReference>
<evidence type="ECO:0000259" key="2">
    <source>
        <dbReference type="Pfam" id="PF00144"/>
    </source>
</evidence>
<name>A0ABW2CQM0_9ACTN</name>
<dbReference type="Gene3D" id="3.40.710.10">
    <property type="entry name" value="DD-peptidase/beta-lactamase superfamily"/>
    <property type="match status" value="1"/>
</dbReference>
<dbReference type="EMBL" id="JBHSXS010000017">
    <property type="protein sequence ID" value="MFC6883185.1"/>
    <property type="molecule type" value="Genomic_DNA"/>
</dbReference>
<proteinExistence type="predicted"/>
<dbReference type="SUPFAM" id="SSF56601">
    <property type="entry name" value="beta-lactamase/transpeptidase-like"/>
    <property type="match status" value="1"/>
</dbReference>
<keyword evidence="1" id="KW-0732">Signal</keyword>
<dbReference type="PANTHER" id="PTHR46825">
    <property type="entry name" value="D-ALANYL-D-ALANINE-CARBOXYPEPTIDASE/ENDOPEPTIDASE AMPH"/>
    <property type="match status" value="1"/>
</dbReference>
<gene>
    <name evidence="3" type="ORF">ACFQKB_25745</name>
</gene>
<dbReference type="Proteomes" id="UP001596380">
    <property type="component" value="Unassembled WGS sequence"/>
</dbReference>
<reference evidence="4" key="1">
    <citation type="journal article" date="2019" name="Int. J. Syst. Evol. Microbiol.">
        <title>The Global Catalogue of Microorganisms (GCM) 10K type strain sequencing project: providing services to taxonomists for standard genome sequencing and annotation.</title>
        <authorList>
            <consortium name="The Broad Institute Genomics Platform"/>
            <consortium name="The Broad Institute Genome Sequencing Center for Infectious Disease"/>
            <person name="Wu L."/>
            <person name="Ma J."/>
        </authorList>
    </citation>
    <scope>NUCLEOTIDE SEQUENCE [LARGE SCALE GENOMIC DNA]</scope>
    <source>
        <strain evidence="4">JCM 3369</strain>
    </source>
</reference>
<evidence type="ECO:0000256" key="1">
    <source>
        <dbReference type="SAM" id="SignalP"/>
    </source>
</evidence>
<sequence length="405" mass="43394">MVRSRKASAAFRTAAFRAGVAGTAAAVAAVTAAGPALASGEAAGGGGRLQRDVDAVRAAGAPGVLARVDGTDGTRRARAGVADVRTGAPVPFDAHFRSGSNTKTYVATVMLQLVGEGRVGLDDTVDKWLPGLVRGNGNDGRRITVRHLLQHTSGLHNYTEDLPFDTAEDFEEHRFDRHTPERLVRSALAHRPDFQPGERNPDGTPKWSYSNTGYVLAGMIIKRATGHAWHREVEDRIIRPLGLRETAHPGRRTTLPRPYAHGYQQFAEGGPLVDATRMSPTWADAAGSMTTTASDHNRFFRALIGGRLLRPAQIREMRTTVPTRYDGSFTGSRYGLGLFWFPLRCDGAGYWGHGGDIPGYQTRGGVTADGGRAVTVSISAELEGKASDDVDRTQADVVQNALCAG</sequence>
<feature type="signal peptide" evidence="1">
    <location>
        <begin position="1"/>
        <end position="38"/>
    </location>
</feature>
<evidence type="ECO:0000313" key="4">
    <source>
        <dbReference type="Proteomes" id="UP001596380"/>
    </source>
</evidence>
<organism evidence="3 4">
    <name type="scientific">Actinomadura yumaensis</name>
    <dbReference type="NCBI Taxonomy" id="111807"/>
    <lineage>
        <taxon>Bacteria</taxon>
        <taxon>Bacillati</taxon>
        <taxon>Actinomycetota</taxon>
        <taxon>Actinomycetes</taxon>
        <taxon>Streptosporangiales</taxon>
        <taxon>Thermomonosporaceae</taxon>
        <taxon>Actinomadura</taxon>
    </lineage>
</organism>
<protein>
    <submittedName>
        <fullName evidence="3">Serine hydrolase domain-containing protein</fullName>
        <ecNumber evidence="3">3.-.-.-</ecNumber>
    </submittedName>
</protein>
<comment type="caution">
    <text evidence="3">The sequence shown here is derived from an EMBL/GenBank/DDBJ whole genome shotgun (WGS) entry which is preliminary data.</text>
</comment>
<feature type="domain" description="Beta-lactamase-related" evidence="2">
    <location>
        <begin position="56"/>
        <end position="392"/>
    </location>
</feature>
<dbReference type="EC" id="3.-.-.-" evidence="3"/>
<dbReference type="RefSeq" id="WP_160825276.1">
    <property type="nucleotide sequence ID" value="NZ_JBHSXS010000017.1"/>
</dbReference>
<dbReference type="GO" id="GO:0016787">
    <property type="term" value="F:hydrolase activity"/>
    <property type="evidence" value="ECO:0007669"/>
    <property type="project" value="UniProtKB-KW"/>
</dbReference>
<keyword evidence="3" id="KW-0378">Hydrolase</keyword>
<dbReference type="InterPro" id="IPR050491">
    <property type="entry name" value="AmpC-like"/>
</dbReference>
<feature type="chain" id="PRO_5045299548" evidence="1">
    <location>
        <begin position="39"/>
        <end position="405"/>
    </location>
</feature>